<accession>A0A0M3RAD3</accession>
<reference evidence="1 2" key="2">
    <citation type="journal article" date="2016" name="Int. J. Syst. Evol. Microbiol.">
        <title>Bacillus gobiensis sp. nov., isolated from a soil sample.</title>
        <authorList>
            <person name="Liu B."/>
            <person name="Liu G.H."/>
            <person name="Cetin S."/>
            <person name="Schumann P."/>
            <person name="Pan Z.Z."/>
            <person name="Chen Q.Q."/>
        </authorList>
    </citation>
    <scope>NUCLEOTIDE SEQUENCE [LARGE SCALE GENOMIC DNA]</scope>
    <source>
        <strain evidence="1 2">FJAT-4402</strain>
    </source>
</reference>
<keyword evidence="2" id="KW-1185">Reference proteome</keyword>
<dbReference type="EMBL" id="CP012600">
    <property type="protein sequence ID" value="ALC82976.1"/>
    <property type="molecule type" value="Genomic_DNA"/>
</dbReference>
<dbReference type="PATRIC" id="fig|1441095.3.peg.3620"/>
<evidence type="ECO:0000313" key="1">
    <source>
        <dbReference type="EMBL" id="ALC82976.1"/>
    </source>
</evidence>
<name>A0A0M3RAD3_9BACI</name>
<protein>
    <submittedName>
        <fullName evidence="1">Uncharacterized protein</fullName>
    </submittedName>
</protein>
<sequence length="123" mass="13966">MTIASMSDLQTTKLAVEEFKTAHPDLFDRFVHLIHLTRQLQFKFHYMGCLLLNVNPDKYSPKCIDEFVIDLYKKELSGLKNARGFSVLKQLLTENYQEIGYANICKLALGEAPKSLIGASVVK</sequence>
<organism evidence="1 2">
    <name type="scientific">Bacillus gobiensis</name>
    <dbReference type="NCBI Taxonomy" id="1441095"/>
    <lineage>
        <taxon>Bacteria</taxon>
        <taxon>Bacillati</taxon>
        <taxon>Bacillota</taxon>
        <taxon>Bacilli</taxon>
        <taxon>Bacillales</taxon>
        <taxon>Bacillaceae</taxon>
        <taxon>Bacillus</taxon>
    </lineage>
</organism>
<dbReference type="RefSeq" id="WP_053604803.1">
    <property type="nucleotide sequence ID" value="NZ_CP012600.1"/>
</dbReference>
<dbReference type="STRING" id="1441095.AM592_16375"/>
<dbReference type="OrthoDB" id="2389720at2"/>
<evidence type="ECO:0000313" key="2">
    <source>
        <dbReference type="Proteomes" id="UP000067625"/>
    </source>
</evidence>
<proteinExistence type="predicted"/>
<dbReference type="Proteomes" id="UP000067625">
    <property type="component" value="Chromosome"/>
</dbReference>
<gene>
    <name evidence="1" type="ORF">AM592_16375</name>
</gene>
<reference evidence="2" key="1">
    <citation type="submission" date="2015-08" db="EMBL/GenBank/DDBJ databases">
        <title>Genome sequencing project for genomic taxonomy and phylogenomics of Bacillus-like bacteria.</title>
        <authorList>
            <person name="Liu B."/>
            <person name="Wang J."/>
            <person name="Zhu Y."/>
            <person name="Liu G."/>
            <person name="Chen Q."/>
            <person name="Chen Z."/>
            <person name="Lan J."/>
            <person name="Che J."/>
            <person name="Ge C."/>
            <person name="Shi H."/>
            <person name="Pan Z."/>
            <person name="Liu X."/>
        </authorList>
    </citation>
    <scope>NUCLEOTIDE SEQUENCE [LARGE SCALE GENOMIC DNA]</scope>
    <source>
        <strain evidence="2">FJAT-4402</strain>
    </source>
</reference>
<dbReference type="AlphaFoldDB" id="A0A0M3RAD3"/>